<proteinExistence type="predicted"/>
<evidence type="ECO:0000313" key="3">
    <source>
        <dbReference type="Proteomes" id="UP000703674"/>
    </source>
</evidence>
<dbReference type="Proteomes" id="UP000703674">
    <property type="component" value="Unassembled WGS sequence"/>
</dbReference>
<dbReference type="Gene3D" id="3.40.50.150">
    <property type="entry name" value="Vaccinia Virus protein VP39"/>
    <property type="match status" value="1"/>
</dbReference>
<dbReference type="GO" id="GO:0008168">
    <property type="term" value="F:methyltransferase activity"/>
    <property type="evidence" value="ECO:0007669"/>
    <property type="project" value="UniProtKB-KW"/>
</dbReference>
<protein>
    <submittedName>
        <fullName evidence="2">Class I SAM-dependent methyltransferase</fullName>
    </submittedName>
</protein>
<dbReference type="Pfam" id="PF13649">
    <property type="entry name" value="Methyltransf_25"/>
    <property type="match status" value="1"/>
</dbReference>
<keyword evidence="2" id="KW-0808">Transferase</keyword>
<dbReference type="CDD" id="cd02440">
    <property type="entry name" value="AdoMet_MTases"/>
    <property type="match status" value="1"/>
</dbReference>
<reference evidence="2 3" key="1">
    <citation type="submission" date="2020-03" db="EMBL/GenBank/DDBJ databases">
        <title>Salinimicrobium sp. nov, isolated from SCS.</title>
        <authorList>
            <person name="Cao W.R."/>
        </authorList>
    </citation>
    <scope>NUCLEOTIDE SEQUENCE [LARGE SCALE GENOMIC DNA]</scope>
    <source>
        <strain evidence="3">J15B91</strain>
    </source>
</reference>
<dbReference type="GO" id="GO:0032259">
    <property type="term" value="P:methylation"/>
    <property type="evidence" value="ECO:0007669"/>
    <property type="project" value="UniProtKB-KW"/>
</dbReference>
<comment type="caution">
    <text evidence="2">The sequence shown here is derived from an EMBL/GenBank/DDBJ whole genome shotgun (WGS) entry which is preliminary data.</text>
</comment>
<gene>
    <name evidence="2" type="ORF">HC175_02435</name>
</gene>
<keyword evidence="2" id="KW-0489">Methyltransferase</keyword>
<dbReference type="EMBL" id="JAAVJR010000001">
    <property type="protein sequence ID" value="NJW51769.1"/>
    <property type="molecule type" value="Genomic_DNA"/>
</dbReference>
<dbReference type="InterPro" id="IPR041698">
    <property type="entry name" value="Methyltransf_25"/>
</dbReference>
<evidence type="ECO:0000313" key="2">
    <source>
        <dbReference type="EMBL" id="NJW51769.1"/>
    </source>
</evidence>
<keyword evidence="3" id="KW-1185">Reference proteome</keyword>
<organism evidence="2 3">
    <name type="scientific">Salinimicrobium oceani</name>
    <dbReference type="NCBI Taxonomy" id="2722702"/>
    <lineage>
        <taxon>Bacteria</taxon>
        <taxon>Pseudomonadati</taxon>
        <taxon>Bacteroidota</taxon>
        <taxon>Flavobacteriia</taxon>
        <taxon>Flavobacteriales</taxon>
        <taxon>Flavobacteriaceae</taxon>
        <taxon>Salinimicrobium</taxon>
    </lineage>
</organism>
<evidence type="ECO:0000259" key="1">
    <source>
        <dbReference type="Pfam" id="PF13649"/>
    </source>
</evidence>
<name>A0ABX1CU05_9FLAO</name>
<dbReference type="SUPFAM" id="SSF53335">
    <property type="entry name" value="S-adenosyl-L-methionine-dependent methyltransferases"/>
    <property type="match status" value="1"/>
</dbReference>
<dbReference type="InterPro" id="IPR029063">
    <property type="entry name" value="SAM-dependent_MTases_sf"/>
</dbReference>
<feature type="domain" description="Methyltransferase" evidence="1">
    <location>
        <begin position="63"/>
        <end position="153"/>
    </location>
</feature>
<accession>A0ABX1CU05</accession>
<sequence>MKEQPDIFGKAITAFYEAGDNEDIIVHSPDFDDDVIPVAYLFRNFKEMPKLEQKALTSCRGKVLDVGCGAGSHTLYLQQERNLPVTAIDTSAGAIKICEKRGISDARNIAFEELSEEKFDTILLLMNGTGIVGKMRFLDDFFQQLKNLLAQDGQVLIDSSDLIYLFDADEDGGVWVDSSQGYYGELNYQLSYKGETSDNFPWLYLDFDSLYLAAGKNGFSCELLFEGEHYDYLAQLKLK</sequence>